<dbReference type="GO" id="GO:0008417">
    <property type="term" value="F:fucosyltransferase activity"/>
    <property type="evidence" value="ECO:0007669"/>
    <property type="project" value="InterPro"/>
</dbReference>
<protein>
    <recommendedName>
        <fullName evidence="8">4-alpha-L-fucosyltransferase</fullName>
    </recommendedName>
</protein>
<dbReference type="Pfam" id="PF07429">
    <property type="entry name" value="Glyco_transf_56"/>
    <property type="match status" value="1"/>
</dbReference>
<dbReference type="InterPro" id="IPR009993">
    <property type="entry name" value="WecF"/>
</dbReference>
<name>A0A099LRP7_9VIBR</name>
<organism evidence="6 7">
    <name type="scientific">Vibrio navarrensis</name>
    <dbReference type="NCBI Taxonomy" id="29495"/>
    <lineage>
        <taxon>Bacteria</taxon>
        <taxon>Pseudomonadati</taxon>
        <taxon>Pseudomonadota</taxon>
        <taxon>Gammaproteobacteria</taxon>
        <taxon>Vibrionales</taxon>
        <taxon>Vibrionaceae</taxon>
        <taxon>Vibrio</taxon>
    </lineage>
</organism>
<proteinExistence type="predicted"/>
<evidence type="ECO:0000313" key="6">
    <source>
        <dbReference type="EMBL" id="KGK10166.1"/>
    </source>
</evidence>
<sequence length="349" mass="40852">MKVVHILDGRLPTHYNKIISYMKSLNEITEFIVIDGEEKDLCKSIDTSVMFMSFGRFLILFMKSSNECRFILHGNFFKLILINALLNMIHFKKITNLFWVCWGSGVSNNINSFTLKALRAFSYRKLGAAHFLMGPDKINFLKIVGDRWKGKISVSPYYNEQFETEFMHESLVKHKDDYLHVFLGNQSTPHHNHKEMIDKLYESDKDKNIFLHLLMSYGTGTLEYIEEIKNVAINKFPNRYCIYRNILDYESYLKLLSKSDVVIVDTKHQTGLGLIYNAVNNGAVIFLNKDGSNYRWLCDLGLRVSTTEEISYENILNRSFSCENRKALADFFDKKNVDKYWKSFIYDEI</sequence>
<evidence type="ECO:0000256" key="3">
    <source>
        <dbReference type="ARBA" id="ARBA00022676"/>
    </source>
</evidence>
<keyword evidence="1" id="KW-1003">Cell membrane</keyword>
<dbReference type="AlphaFoldDB" id="A0A099LRP7"/>
<dbReference type="RefSeq" id="WP_039422861.1">
    <property type="nucleotide sequence ID" value="NZ_CP061845.1"/>
</dbReference>
<dbReference type="GeneID" id="43681998"/>
<accession>A0A099LRP7</accession>
<dbReference type="GO" id="GO:0009246">
    <property type="term" value="P:enterobacterial common antigen biosynthetic process"/>
    <property type="evidence" value="ECO:0007669"/>
    <property type="project" value="InterPro"/>
</dbReference>
<evidence type="ECO:0000256" key="1">
    <source>
        <dbReference type="ARBA" id="ARBA00022475"/>
    </source>
</evidence>
<keyword evidence="4" id="KW-0808">Transferase</keyword>
<evidence type="ECO:0000256" key="2">
    <source>
        <dbReference type="ARBA" id="ARBA00022519"/>
    </source>
</evidence>
<evidence type="ECO:0000256" key="5">
    <source>
        <dbReference type="ARBA" id="ARBA00023136"/>
    </source>
</evidence>
<dbReference type="Proteomes" id="UP000029994">
    <property type="component" value="Unassembled WGS sequence"/>
</dbReference>
<keyword evidence="5" id="KW-0472">Membrane</keyword>
<evidence type="ECO:0008006" key="8">
    <source>
        <dbReference type="Google" id="ProtNLM"/>
    </source>
</evidence>
<reference evidence="6 7" key="1">
    <citation type="submission" date="2014-04" db="EMBL/GenBank/DDBJ databases">
        <title>Genome sequencing of Vibrio navarrensis strains.</title>
        <authorList>
            <person name="Gladney L.M."/>
            <person name="Katz L.S."/>
            <person name="Marino-Ramirez L."/>
            <person name="Jordan I.K."/>
        </authorList>
    </citation>
    <scope>NUCLEOTIDE SEQUENCE [LARGE SCALE GENOMIC DNA]</scope>
    <source>
        <strain evidence="6 7">ATCC 51183</strain>
    </source>
</reference>
<evidence type="ECO:0000256" key="4">
    <source>
        <dbReference type="ARBA" id="ARBA00022679"/>
    </source>
</evidence>
<comment type="caution">
    <text evidence="6">The sequence shown here is derived from an EMBL/GenBank/DDBJ whole genome shotgun (WGS) entry which is preliminary data.</text>
</comment>
<keyword evidence="3" id="KW-0328">Glycosyltransferase</keyword>
<dbReference type="STRING" id="29495.EA26_02085"/>
<evidence type="ECO:0000313" key="7">
    <source>
        <dbReference type="Proteomes" id="UP000029994"/>
    </source>
</evidence>
<dbReference type="EMBL" id="JMCG01000001">
    <property type="protein sequence ID" value="KGK10166.1"/>
    <property type="molecule type" value="Genomic_DNA"/>
</dbReference>
<keyword evidence="2" id="KW-0997">Cell inner membrane</keyword>
<dbReference type="eggNOG" id="COG1819">
    <property type="taxonomic scope" value="Bacteria"/>
</dbReference>
<keyword evidence="7" id="KW-1185">Reference proteome</keyword>
<gene>
    <name evidence="6" type="ORF">EA26_02085</name>
</gene>